<evidence type="ECO:0000256" key="2">
    <source>
        <dbReference type="SAM" id="SignalP"/>
    </source>
</evidence>
<gene>
    <name evidence="3" type="ORF">JDV75_10730</name>
</gene>
<dbReference type="RefSeq" id="WP_198739240.1">
    <property type="nucleotide sequence ID" value="NZ_JAEIOS010000015.1"/>
</dbReference>
<evidence type="ECO:0000313" key="3">
    <source>
        <dbReference type="EMBL" id="MBI8990225.1"/>
    </source>
</evidence>
<evidence type="ECO:0000313" key="4">
    <source>
        <dbReference type="Proteomes" id="UP000645966"/>
    </source>
</evidence>
<evidence type="ECO:0000256" key="1">
    <source>
        <dbReference type="SAM" id="MobiDB-lite"/>
    </source>
</evidence>
<reference evidence="3" key="1">
    <citation type="submission" date="2020-12" db="EMBL/GenBank/DDBJ databases">
        <title>Genome public.</title>
        <authorList>
            <person name="Sun Q."/>
        </authorList>
    </citation>
    <scope>NUCLEOTIDE SEQUENCE</scope>
    <source>
        <strain evidence="3">CCM 8863</strain>
    </source>
</reference>
<organism evidence="3 4">
    <name type="scientific">Corynebacterium meridianum</name>
    <dbReference type="NCBI Taxonomy" id="2765363"/>
    <lineage>
        <taxon>Bacteria</taxon>
        <taxon>Bacillati</taxon>
        <taxon>Actinomycetota</taxon>
        <taxon>Actinomycetes</taxon>
        <taxon>Mycobacteriales</taxon>
        <taxon>Corynebacteriaceae</taxon>
        <taxon>Corynebacterium</taxon>
    </lineage>
</organism>
<feature type="chain" id="PRO_5037956055" evidence="2">
    <location>
        <begin position="25"/>
        <end position="140"/>
    </location>
</feature>
<proteinExistence type="predicted"/>
<accession>A0A934I857</accession>
<dbReference type="AlphaFoldDB" id="A0A934I857"/>
<feature type="compositionally biased region" description="Polar residues" evidence="1">
    <location>
        <begin position="26"/>
        <end position="41"/>
    </location>
</feature>
<dbReference type="EMBL" id="JAEIOS010000015">
    <property type="protein sequence ID" value="MBI8990225.1"/>
    <property type="molecule type" value="Genomic_DNA"/>
</dbReference>
<keyword evidence="4" id="KW-1185">Reference proteome</keyword>
<feature type="signal peptide" evidence="2">
    <location>
        <begin position="1"/>
        <end position="24"/>
    </location>
</feature>
<dbReference type="Proteomes" id="UP000645966">
    <property type="component" value="Unassembled WGS sequence"/>
</dbReference>
<protein>
    <submittedName>
        <fullName evidence="3">Uncharacterized protein</fullName>
    </submittedName>
</protein>
<sequence length="140" mass="14446">MSRKLLAGVLLPALLLGTATPAHAGDTSTAGSSLGQLSSAITPRHPSGMPAEAVVKFGVMTREELDRCREENAGEPGLAVTTRAIDWMEEPCPAGPITPEELSEARTATGIRSVVTAPLRLVLGLLELVASLFNGAGSSE</sequence>
<feature type="region of interest" description="Disordered" evidence="1">
    <location>
        <begin position="24"/>
        <end position="48"/>
    </location>
</feature>
<keyword evidence="2" id="KW-0732">Signal</keyword>
<name>A0A934I857_9CORY</name>
<comment type="caution">
    <text evidence="3">The sequence shown here is derived from an EMBL/GenBank/DDBJ whole genome shotgun (WGS) entry which is preliminary data.</text>
</comment>